<name>A0A0N4YA43_NIPBR</name>
<evidence type="ECO:0000313" key="2">
    <source>
        <dbReference type="Proteomes" id="UP000271162"/>
    </source>
</evidence>
<dbReference type="EMBL" id="UYSL01020977">
    <property type="protein sequence ID" value="VDL76820.1"/>
    <property type="molecule type" value="Genomic_DNA"/>
</dbReference>
<evidence type="ECO:0000313" key="1">
    <source>
        <dbReference type="EMBL" id="VDL76820.1"/>
    </source>
</evidence>
<proteinExistence type="predicted"/>
<gene>
    <name evidence="1" type="ORF">NBR_LOCUS13231</name>
</gene>
<reference evidence="3" key="1">
    <citation type="submission" date="2017-02" db="UniProtKB">
        <authorList>
            <consortium name="WormBaseParasite"/>
        </authorList>
    </citation>
    <scope>IDENTIFICATION</scope>
</reference>
<keyword evidence="2" id="KW-1185">Reference proteome</keyword>
<accession>A0A0N4YA43</accession>
<dbReference type="WBParaSite" id="NBR_0001323001-mRNA-1">
    <property type="protein sequence ID" value="NBR_0001323001-mRNA-1"/>
    <property type="gene ID" value="NBR_0001323001"/>
</dbReference>
<reference evidence="1 2" key="2">
    <citation type="submission" date="2018-11" db="EMBL/GenBank/DDBJ databases">
        <authorList>
            <consortium name="Pathogen Informatics"/>
        </authorList>
    </citation>
    <scope>NUCLEOTIDE SEQUENCE [LARGE SCALE GENOMIC DNA]</scope>
</reference>
<protein>
    <submittedName>
        <fullName evidence="3">DDE-1 domain-containing protein</fullName>
    </submittedName>
</protein>
<dbReference type="AlphaFoldDB" id="A0A0N4YA43"/>
<dbReference type="OMA" id="THIMKKS"/>
<organism evidence="3">
    <name type="scientific">Nippostrongylus brasiliensis</name>
    <name type="common">Rat hookworm</name>
    <dbReference type="NCBI Taxonomy" id="27835"/>
    <lineage>
        <taxon>Eukaryota</taxon>
        <taxon>Metazoa</taxon>
        <taxon>Ecdysozoa</taxon>
        <taxon>Nematoda</taxon>
        <taxon>Chromadorea</taxon>
        <taxon>Rhabditida</taxon>
        <taxon>Rhabditina</taxon>
        <taxon>Rhabditomorpha</taxon>
        <taxon>Strongyloidea</taxon>
        <taxon>Heligmosomidae</taxon>
        <taxon>Nippostrongylus</taxon>
    </lineage>
</organism>
<sequence length="105" mass="12074">MVFPADWQATNLLMMAGTTHIMTKSQVPCFVKDSVVGFKDQANVLSQVPRGKELRLMTIPAGTTYLCQPLDVYFFRLFKRYIRRLHDYAIQRPPEFAAVAETDLF</sequence>
<evidence type="ECO:0000313" key="3">
    <source>
        <dbReference type="WBParaSite" id="NBR_0001323001-mRNA-1"/>
    </source>
</evidence>
<dbReference type="Proteomes" id="UP000271162">
    <property type="component" value="Unassembled WGS sequence"/>
</dbReference>